<dbReference type="Proteomes" id="UP001064632">
    <property type="component" value="Chromosome"/>
</dbReference>
<evidence type="ECO:0000313" key="2">
    <source>
        <dbReference type="EMBL" id="UXI67022.1"/>
    </source>
</evidence>
<gene>
    <name evidence="2" type="ORF">N4264_20050</name>
</gene>
<dbReference type="EMBL" id="CP104694">
    <property type="protein sequence ID" value="UXI67022.1"/>
    <property type="molecule type" value="Genomic_DNA"/>
</dbReference>
<sequence length="601" mass="65500">MKKSMLARCLAATLALASSITAGAAGTEGQTSRAPERESTLWRFGAEKNVATSAVPGDAVFGNAFMTLRTEGNHGAAITALWVRNTQYIDQDGRGRLMQMAVFLGGNGECVNPTEAGSDLPKDIGTQSTLLFAQLDGSTFRSAVHPAYWYFDPDLTPDPPANPPPPCPVDVPPSRVSQDLMEKTVEIGVEGDDRLGRHVGRYTMQEEIFERYYAEMPTTYLNQNFWKLTRFDPVTRESRVYPAFDSEHDPGGPASESNVPAILSTCDGKHAYGMWSPFEAEGGDFAYRVHMFDFSEHGWSNSAKLSVTRGWGSGGPNPLEVTTYFTAGTIDEVKASLARIYSMYPTDVPRQWPPTGVIPPGTEPTVSCDILGIPTGTAIDLRAFDITSADISTGNKARLSALSNNGTVLNQKWQIDTRWGEWTSDRVTDLLGLPSIRSFSHGPDPAGIPTEWALDSTGTALFSRKYTASTYSWSTWKATTVSGLGISGVHTIRSFDHEGPDAALGARHRQTVVSNDGRTIYFRITTNNVWGPWHSVLVSAQGIPGLTAVRSFSMGVTPSGLVRQDMLSNDGRLVYFRVYHGTAWGPWNTTVVADLKVPDYL</sequence>
<evidence type="ECO:0000313" key="3">
    <source>
        <dbReference type="Proteomes" id="UP001064632"/>
    </source>
</evidence>
<accession>A0ABY6BB40</accession>
<evidence type="ECO:0000256" key="1">
    <source>
        <dbReference type="SAM" id="SignalP"/>
    </source>
</evidence>
<organism evidence="2 3">
    <name type="scientific">Tahibacter amnicola</name>
    <dbReference type="NCBI Taxonomy" id="2976241"/>
    <lineage>
        <taxon>Bacteria</taxon>
        <taxon>Pseudomonadati</taxon>
        <taxon>Pseudomonadota</taxon>
        <taxon>Gammaproteobacteria</taxon>
        <taxon>Lysobacterales</taxon>
        <taxon>Rhodanobacteraceae</taxon>
        <taxon>Tahibacter</taxon>
    </lineage>
</organism>
<evidence type="ECO:0008006" key="4">
    <source>
        <dbReference type="Google" id="ProtNLM"/>
    </source>
</evidence>
<keyword evidence="1" id="KW-0732">Signal</keyword>
<name>A0ABY6BB40_9GAMM</name>
<protein>
    <recommendedName>
        <fullName evidence="4">WD40 repeat protein</fullName>
    </recommendedName>
</protein>
<reference evidence="2" key="1">
    <citation type="submission" date="2022-09" db="EMBL/GenBank/DDBJ databases">
        <title>Tahibacter sp. nov., isolated from a fresh water.</title>
        <authorList>
            <person name="Baek J.H."/>
            <person name="Lee J.K."/>
            <person name="Kim J.M."/>
            <person name="Jeon C.O."/>
        </authorList>
    </citation>
    <scope>NUCLEOTIDE SEQUENCE</scope>
    <source>
        <strain evidence="2">W38</strain>
    </source>
</reference>
<feature type="signal peptide" evidence="1">
    <location>
        <begin position="1"/>
        <end position="24"/>
    </location>
</feature>
<proteinExistence type="predicted"/>
<keyword evidence="3" id="KW-1185">Reference proteome</keyword>
<dbReference type="RefSeq" id="WP_261693998.1">
    <property type="nucleotide sequence ID" value="NZ_CP104694.1"/>
</dbReference>
<feature type="chain" id="PRO_5046643679" description="WD40 repeat protein" evidence="1">
    <location>
        <begin position="25"/>
        <end position="601"/>
    </location>
</feature>